<accession>A0A1H7C901</accession>
<evidence type="ECO:0000259" key="5">
    <source>
        <dbReference type="SMART" id="SM00829"/>
    </source>
</evidence>
<name>A0A1H7C901_9FIRM</name>
<dbReference type="InterPro" id="IPR013154">
    <property type="entry name" value="ADH-like_N"/>
</dbReference>
<gene>
    <name evidence="6" type="ORF">SAMN05660742_119101</name>
</gene>
<dbReference type="Gene3D" id="3.90.180.10">
    <property type="entry name" value="Medium-chain alcohol dehydrogenases, catalytic domain"/>
    <property type="match status" value="1"/>
</dbReference>
<dbReference type="SUPFAM" id="SSF50129">
    <property type="entry name" value="GroES-like"/>
    <property type="match status" value="1"/>
</dbReference>
<evidence type="ECO:0000256" key="2">
    <source>
        <dbReference type="ARBA" id="ARBA00022833"/>
    </source>
</evidence>
<dbReference type="RefSeq" id="WP_091834300.1">
    <property type="nucleotide sequence ID" value="NZ_FNZK01000019.1"/>
</dbReference>
<organism evidence="6 7">
    <name type="scientific">Propionispira arboris</name>
    <dbReference type="NCBI Taxonomy" id="84035"/>
    <lineage>
        <taxon>Bacteria</taxon>
        <taxon>Bacillati</taxon>
        <taxon>Bacillota</taxon>
        <taxon>Negativicutes</taxon>
        <taxon>Selenomonadales</taxon>
        <taxon>Selenomonadaceae</taxon>
        <taxon>Propionispira</taxon>
    </lineage>
</organism>
<dbReference type="Proteomes" id="UP000199662">
    <property type="component" value="Unassembled WGS sequence"/>
</dbReference>
<protein>
    <submittedName>
        <fullName evidence="6">L-iditol 2-dehydrogenase</fullName>
    </submittedName>
</protein>
<dbReference type="InterPro" id="IPR036291">
    <property type="entry name" value="NAD(P)-bd_dom_sf"/>
</dbReference>
<evidence type="ECO:0000256" key="4">
    <source>
        <dbReference type="RuleBase" id="RU361277"/>
    </source>
</evidence>
<evidence type="ECO:0000256" key="3">
    <source>
        <dbReference type="ARBA" id="ARBA00023002"/>
    </source>
</evidence>
<dbReference type="Pfam" id="PF08240">
    <property type="entry name" value="ADH_N"/>
    <property type="match status" value="1"/>
</dbReference>
<dbReference type="Gene3D" id="3.40.50.720">
    <property type="entry name" value="NAD(P)-binding Rossmann-like Domain"/>
    <property type="match status" value="1"/>
</dbReference>
<dbReference type="InterPro" id="IPR013149">
    <property type="entry name" value="ADH-like_C"/>
</dbReference>
<dbReference type="SUPFAM" id="SSF51735">
    <property type="entry name" value="NAD(P)-binding Rossmann-fold domains"/>
    <property type="match status" value="1"/>
</dbReference>
<dbReference type="STRING" id="84035.SAMN05660742_119101"/>
<dbReference type="AlphaFoldDB" id="A0A1H7C901"/>
<evidence type="ECO:0000313" key="7">
    <source>
        <dbReference type="Proteomes" id="UP000199662"/>
    </source>
</evidence>
<dbReference type="EMBL" id="FNZK01000019">
    <property type="protein sequence ID" value="SEJ85047.1"/>
    <property type="molecule type" value="Genomic_DNA"/>
</dbReference>
<dbReference type="GO" id="GO:0008270">
    <property type="term" value="F:zinc ion binding"/>
    <property type="evidence" value="ECO:0007669"/>
    <property type="project" value="InterPro"/>
</dbReference>
<dbReference type="InterPro" id="IPR050129">
    <property type="entry name" value="Zn_alcohol_dh"/>
</dbReference>
<comment type="similarity">
    <text evidence="4">Belongs to the zinc-containing alcohol dehydrogenase family.</text>
</comment>
<dbReference type="PANTHER" id="PTHR43401:SF2">
    <property type="entry name" value="L-THREONINE 3-DEHYDROGENASE"/>
    <property type="match status" value="1"/>
</dbReference>
<evidence type="ECO:0000313" key="6">
    <source>
        <dbReference type="EMBL" id="SEJ85047.1"/>
    </source>
</evidence>
<keyword evidence="1 4" id="KW-0479">Metal-binding</keyword>
<dbReference type="InterPro" id="IPR020843">
    <property type="entry name" value="ER"/>
</dbReference>
<dbReference type="InterPro" id="IPR002328">
    <property type="entry name" value="ADH_Zn_CS"/>
</dbReference>
<keyword evidence="7" id="KW-1185">Reference proteome</keyword>
<dbReference type="GO" id="GO:0016491">
    <property type="term" value="F:oxidoreductase activity"/>
    <property type="evidence" value="ECO:0007669"/>
    <property type="project" value="UniProtKB-KW"/>
</dbReference>
<dbReference type="PANTHER" id="PTHR43401">
    <property type="entry name" value="L-THREONINE 3-DEHYDROGENASE"/>
    <property type="match status" value="1"/>
</dbReference>
<dbReference type="SMART" id="SM00829">
    <property type="entry name" value="PKS_ER"/>
    <property type="match status" value="1"/>
</dbReference>
<sequence length="341" mass="36593">MKIANFYGPEDVRIEEAPIPTPNAGEIIIQNKVALTCGTDVKMYMRGYPLLTPPHGFGHEAAGIISAIGAGITKFKVGDRVVAHDSAPCGTCYYCKQGQHSMCENLILNFGAFSQYQKIPAPLVAQNVFHIPPHMNLRDAALTEPFACAVYGIAEIGIEPGDTVVVNGAGPIGLMFTRLAYFKGAKVIATDLSDNRLKTAKQLGAAITINVSKCEDIVQTVKEYTDEGRGADVAIEAVGMPATWETTIPMSRKGGRVLLFGGTKGGSTIQLDATMLHYSQITIKGVFHTTPKYVAKAFDLIKNGVISADVFIGNEYPLDKVVDALLSHKSGNVIKNCIVFD</sequence>
<comment type="cofactor">
    <cofactor evidence="4">
        <name>Zn(2+)</name>
        <dbReference type="ChEBI" id="CHEBI:29105"/>
    </cofactor>
</comment>
<keyword evidence="3" id="KW-0560">Oxidoreductase</keyword>
<dbReference type="PROSITE" id="PS00059">
    <property type="entry name" value="ADH_ZINC"/>
    <property type="match status" value="1"/>
</dbReference>
<proteinExistence type="inferred from homology"/>
<dbReference type="InterPro" id="IPR011032">
    <property type="entry name" value="GroES-like_sf"/>
</dbReference>
<feature type="domain" description="Enoyl reductase (ER)" evidence="5">
    <location>
        <begin position="8"/>
        <end position="306"/>
    </location>
</feature>
<keyword evidence="2 4" id="KW-0862">Zinc</keyword>
<dbReference type="Pfam" id="PF00107">
    <property type="entry name" value="ADH_zinc_N"/>
    <property type="match status" value="1"/>
</dbReference>
<reference evidence="6 7" key="1">
    <citation type="submission" date="2016-10" db="EMBL/GenBank/DDBJ databases">
        <authorList>
            <person name="de Groot N.N."/>
        </authorList>
    </citation>
    <scope>NUCLEOTIDE SEQUENCE [LARGE SCALE GENOMIC DNA]</scope>
    <source>
        <strain evidence="6 7">DSM 2179</strain>
    </source>
</reference>
<evidence type="ECO:0000256" key="1">
    <source>
        <dbReference type="ARBA" id="ARBA00022723"/>
    </source>
</evidence>